<dbReference type="Proteomes" id="UP001153365">
    <property type="component" value="Unassembled WGS sequence"/>
</dbReference>
<dbReference type="AlphaFoldDB" id="A0AAV0BIS0"/>
<reference evidence="1" key="1">
    <citation type="submission" date="2022-06" db="EMBL/GenBank/DDBJ databases">
        <authorList>
            <consortium name="SYNGENTA / RWTH Aachen University"/>
        </authorList>
    </citation>
    <scope>NUCLEOTIDE SEQUENCE</scope>
</reference>
<name>A0AAV0BIS0_PHAPC</name>
<accession>A0AAV0BIS0</accession>
<gene>
    <name evidence="1" type="ORF">PPACK8108_LOCUS21089</name>
</gene>
<protein>
    <submittedName>
        <fullName evidence="1">Uncharacterized protein</fullName>
    </submittedName>
</protein>
<evidence type="ECO:0000313" key="1">
    <source>
        <dbReference type="EMBL" id="CAH7686441.1"/>
    </source>
</evidence>
<sequence length="365" mass="39782">MASICIPFLLKLESPHTALLQNWRDIVDPPFNAPALLISMQAMILTEMSHLSKAEWLALSPPNVVHGVVKILLDIIRAEGKSSLDQPSDGSVSTTVALSRTQNNLNLATEFLLASPVLVQRARDEESAQSQIDTGTNGLPVEADSSDSVDVLMGEASIAGPSSEIMGDVESSTHDEGNEILATPKALEKLSPRLGPKSTGPDEIKAWMMSTLGKLRDPIRSYFLKRSMDLAESYEGLAFNLEAAFKTFENKPFILDNNKPFDGIQSLIIELQELVNDEQPQHAAALFALIIKLLQKAHLFSDLLEDEDKLRGMIDSKGVVENFDDDDCGGGLVDNLKITVGCCCWSPCLVLLVAFVKQVQVQLVV</sequence>
<keyword evidence="2" id="KW-1185">Reference proteome</keyword>
<organism evidence="1 2">
    <name type="scientific">Phakopsora pachyrhizi</name>
    <name type="common">Asian soybean rust disease fungus</name>
    <dbReference type="NCBI Taxonomy" id="170000"/>
    <lineage>
        <taxon>Eukaryota</taxon>
        <taxon>Fungi</taxon>
        <taxon>Dikarya</taxon>
        <taxon>Basidiomycota</taxon>
        <taxon>Pucciniomycotina</taxon>
        <taxon>Pucciniomycetes</taxon>
        <taxon>Pucciniales</taxon>
        <taxon>Phakopsoraceae</taxon>
        <taxon>Phakopsora</taxon>
    </lineage>
</organism>
<evidence type="ECO:0000313" key="2">
    <source>
        <dbReference type="Proteomes" id="UP001153365"/>
    </source>
</evidence>
<dbReference type="EMBL" id="CALTRL010005793">
    <property type="protein sequence ID" value="CAH7686441.1"/>
    <property type="molecule type" value="Genomic_DNA"/>
</dbReference>
<proteinExistence type="predicted"/>
<comment type="caution">
    <text evidence="1">The sequence shown here is derived from an EMBL/GenBank/DDBJ whole genome shotgun (WGS) entry which is preliminary data.</text>
</comment>